<organism evidence="1 2">
    <name type="scientific">Scardovia inopinata F0304</name>
    <dbReference type="NCBI Taxonomy" id="641146"/>
    <lineage>
        <taxon>Bacteria</taxon>
        <taxon>Bacillati</taxon>
        <taxon>Actinomycetota</taxon>
        <taxon>Actinomycetes</taxon>
        <taxon>Bifidobacteriales</taxon>
        <taxon>Bifidobacteriaceae</taxon>
        <taxon>Scardovia</taxon>
    </lineage>
</organism>
<protein>
    <recommendedName>
        <fullName evidence="3">ATP-binding protein</fullName>
    </recommendedName>
</protein>
<comment type="caution">
    <text evidence="1">The sequence shown here is derived from an EMBL/GenBank/DDBJ whole genome shotgun (WGS) entry which is preliminary data.</text>
</comment>
<dbReference type="AlphaFoldDB" id="W5IH01"/>
<proteinExistence type="predicted"/>
<dbReference type="EMBL" id="ADCX01000012">
    <property type="protein sequence ID" value="EFG26230.1"/>
    <property type="molecule type" value="Genomic_DNA"/>
</dbReference>
<dbReference type="Pfam" id="PF11305">
    <property type="entry name" value="DUF3107"/>
    <property type="match status" value="1"/>
</dbReference>
<dbReference type="Proteomes" id="UP000005777">
    <property type="component" value="Unassembled WGS sequence"/>
</dbReference>
<keyword evidence="2" id="KW-1185">Reference proteome</keyword>
<dbReference type="HOGENOM" id="CLU_168842_2_0_11"/>
<sequence length="75" mass="7973">MDVEIGIRHVARPVTFDTDASADEVSAKIKEAASKDMPVELEDSKGRKFLIPSQSIGYVIIGSETSHPVGFGALG</sequence>
<dbReference type="InterPro" id="IPR021456">
    <property type="entry name" value="DUF3107"/>
</dbReference>
<accession>W5IH01</accession>
<dbReference type="eggNOG" id="ENOG5031HGW">
    <property type="taxonomic scope" value="Bacteria"/>
</dbReference>
<reference evidence="1 2" key="1">
    <citation type="submission" date="2012-01" db="EMBL/GenBank/DDBJ databases">
        <title>The Genome Sequence of Scardovia inopinata F0304.</title>
        <authorList>
            <consortium name="The Broad Institute Genome Sequencing Platform"/>
            <person name="Earl A."/>
            <person name="Ward D."/>
            <person name="Feldgarden M."/>
            <person name="Gevers D."/>
            <person name="Izard J."/>
            <person name="Baranova O.V."/>
            <person name="Blanton J.M."/>
            <person name="Tanner A.C."/>
            <person name="Dewhirst F.E."/>
            <person name="Young S.K."/>
            <person name="Zeng Q."/>
            <person name="Gargeya S."/>
            <person name="Fitzgerald M."/>
            <person name="Haas B."/>
            <person name="Abouelleil A."/>
            <person name="Alvarado L."/>
            <person name="Arachchi H.M."/>
            <person name="Berlin A."/>
            <person name="Chapman S.B."/>
            <person name="Gearin G."/>
            <person name="Goldberg J."/>
            <person name="Griggs A."/>
            <person name="Gujja S."/>
            <person name="Hansen M."/>
            <person name="Heiman D."/>
            <person name="Howarth C."/>
            <person name="Larimer J."/>
            <person name="Lui A."/>
            <person name="MacDonald P.J."/>
            <person name="McCowen C."/>
            <person name="Montmayeur A."/>
            <person name="Murphy C."/>
            <person name="Neiman D."/>
            <person name="Pearson M."/>
            <person name="Priest M."/>
            <person name="Roberts A."/>
            <person name="Saif S."/>
            <person name="Shea T."/>
            <person name="Sisk P."/>
            <person name="Stolte C."/>
            <person name="Sykes S."/>
            <person name="Wortman J."/>
            <person name="Nusbaum C."/>
            <person name="Birren B."/>
        </authorList>
    </citation>
    <scope>NUCLEOTIDE SEQUENCE [LARGE SCALE GENOMIC DNA]</scope>
    <source>
        <strain evidence="1 2">F0304</strain>
    </source>
</reference>
<evidence type="ECO:0008006" key="3">
    <source>
        <dbReference type="Google" id="ProtNLM"/>
    </source>
</evidence>
<name>W5IH01_SCAIO</name>
<dbReference type="RefSeq" id="WP_006293703.1">
    <property type="nucleotide sequence ID" value="NZ_GG770226.1"/>
</dbReference>
<evidence type="ECO:0000313" key="2">
    <source>
        <dbReference type="Proteomes" id="UP000005777"/>
    </source>
</evidence>
<gene>
    <name evidence="1" type="ORF">HMPREF9020_01312</name>
</gene>
<evidence type="ECO:0000313" key="1">
    <source>
        <dbReference type="EMBL" id="EFG26230.1"/>
    </source>
</evidence>